<proteinExistence type="predicted"/>
<comment type="caution">
    <text evidence="1">The sequence shown here is derived from an EMBL/GenBank/DDBJ whole genome shotgun (WGS) entry which is preliminary data.</text>
</comment>
<dbReference type="Proteomes" id="UP000253742">
    <property type="component" value="Unassembled WGS sequence"/>
</dbReference>
<gene>
    <name evidence="1" type="ORF">DVZ84_33845</name>
</gene>
<evidence type="ECO:0000313" key="2">
    <source>
        <dbReference type="Proteomes" id="UP000253742"/>
    </source>
</evidence>
<organism evidence="1 2">
    <name type="scientific">Streptomyces parvulus</name>
    <dbReference type="NCBI Taxonomy" id="146923"/>
    <lineage>
        <taxon>Bacteria</taxon>
        <taxon>Bacillati</taxon>
        <taxon>Actinomycetota</taxon>
        <taxon>Actinomycetes</taxon>
        <taxon>Kitasatosporales</taxon>
        <taxon>Streptomycetaceae</taxon>
        <taxon>Streptomyces</taxon>
    </lineage>
</organism>
<dbReference type="OrthoDB" id="3637315at2"/>
<dbReference type="EMBL" id="QQBH01000036">
    <property type="protein sequence ID" value="RDD84698.1"/>
    <property type="molecule type" value="Genomic_DNA"/>
</dbReference>
<sequence>MDQELRRAVPEAPVTSREQDAVRILLLIDGACEPANDAERADPGLVDAVGVVRTQVRLQKLDFWLRNPDYLADELLTEYEQSGEEPLLSLAASILSSEEPEVRRYPMLRHHFGAYEPLDNALAVLRSAGLVARRRRGTVDRVRQHDYFLLEAGRTIAREVIQQAPVFSYYVERVQLVVALADGLGGSQLKRRQYLQREYAEAARGERIGSVSTRARERLARLRTQRGQDGIRVGDHGQG</sequence>
<accession>A0A369UY76</accession>
<dbReference type="AlphaFoldDB" id="A0A369UY76"/>
<name>A0A369UY76_9ACTN</name>
<protein>
    <submittedName>
        <fullName evidence="1">Uncharacterized protein</fullName>
    </submittedName>
</protein>
<reference evidence="1 2" key="1">
    <citation type="submission" date="2018-07" db="EMBL/GenBank/DDBJ databases">
        <title>Genome guided investigation of antibiotics producing actinomycetales strain isolated from a Macau mangrove ecosystem.</title>
        <authorList>
            <person name="Hu D."/>
        </authorList>
    </citation>
    <scope>NUCLEOTIDE SEQUENCE [LARGE SCALE GENOMIC DNA]</scope>
    <source>
        <strain evidence="1 2">2297</strain>
    </source>
</reference>
<evidence type="ECO:0000313" key="1">
    <source>
        <dbReference type="EMBL" id="RDD84698.1"/>
    </source>
</evidence>